<dbReference type="Gene3D" id="3.50.50.60">
    <property type="entry name" value="FAD/NAD(P)-binding domain"/>
    <property type="match status" value="1"/>
</dbReference>
<evidence type="ECO:0000256" key="6">
    <source>
        <dbReference type="SAM" id="Phobius"/>
    </source>
</evidence>
<dbReference type="InterPro" id="IPR050493">
    <property type="entry name" value="FAD-dep_Monooxygenase_BioMet"/>
</dbReference>
<evidence type="ECO:0000256" key="1">
    <source>
        <dbReference type="ARBA" id="ARBA00007992"/>
    </source>
</evidence>
<evidence type="ECO:0000256" key="4">
    <source>
        <dbReference type="ARBA" id="ARBA00023002"/>
    </source>
</evidence>
<feature type="domain" description="FAD-binding" evidence="7">
    <location>
        <begin position="21"/>
        <end position="374"/>
    </location>
</feature>
<keyword evidence="5" id="KW-0503">Monooxygenase</keyword>
<keyword evidence="9" id="KW-1185">Reference proteome</keyword>
<gene>
    <name evidence="8" type="ORF">ASPCAL02798</name>
</gene>
<evidence type="ECO:0000313" key="9">
    <source>
        <dbReference type="Proteomes" id="UP000054771"/>
    </source>
</evidence>
<keyword evidence="6" id="KW-0812">Transmembrane</keyword>
<keyword evidence="6" id="KW-1133">Transmembrane helix</keyword>
<dbReference type="AlphaFoldDB" id="A0A0U5GPS5"/>
<dbReference type="GO" id="GO:0004497">
    <property type="term" value="F:monooxygenase activity"/>
    <property type="evidence" value="ECO:0007669"/>
    <property type="project" value="UniProtKB-KW"/>
</dbReference>
<evidence type="ECO:0000256" key="2">
    <source>
        <dbReference type="ARBA" id="ARBA00022630"/>
    </source>
</evidence>
<keyword evidence="3" id="KW-0274">FAD</keyword>
<dbReference type="EMBL" id="CDMC01000002">
    <property type="protein sequence ID" value="CEN60357.1"/>
    <property type="molecule type" value="Genomic_DNA"/>
</dbReference>
<sequence>MAAIQPASSETKPSQGGENLRIVIVGAGLGGLLAAIGLALDGHQVMFLEQATTFGEVGAGMRIPPNCFRILRRWGIDATYLKKTHSNGNRFLRYDNGALLADMPHGVPELDFGGSYLMVHRADYHSLLLQKALALGVRVRGGCRVDEYDWDAPAAILQGGERVTGDLVVVADGVQSSARAEFQGHELPPTDTGDIVYRILIPGQDLLADPEMRDLISQPWVTSWCGPEAHVIGYPVRGGEVYNVVFCCSESSMQDQPFQFGENKLLISDNSELRRRFVDWEPRVKKLVEHSGKEFLKWRLYDLDLVDNWVHPKSKAVLLGDAVHPMLPYMSSGAAMACEDAAVLRKVLQRTTKANLGSALRAYQGLRQSRASKAQKAGRVLQDAYHLPDGEAQRERDVWITKDDERNPIFWGYKARRDWLFGHDAEDF</sequence>
<proteinExistence type="inferred from homology"/>
<dbReference type="SUPFAM" id="SSF51905">
    <property type="entry name" value="FAD/NAD(P)-binding domain"/>
    <property type="match status" value="1"/>
</dbReference>
<comment type="similarity">
    <text evidence="1">Belongs to the paxM FAD-dependent monooxygenase family.</text>
</comment>
<dbReference type="SUPFAM" id="SSF54373">
    <property type="entry name" value="FAD-linked reductases, C-terminal domain"/>
    <property type="match status" value="1"/>
</dbReference>
<dbReference type="Proteomes" id="UP000054771">
    <property type="component" value="Unassembled WGS sequence"/>
</dbReference>
<reference evidence="9" key="1">
    <citation type="journal article" date="2016" name="Genome Announc.">
        <title>Draft genome sequences of fungus Aspergillus calidoustus.</title>
        <authorList>
            <person name="Horn F."/>
            <person name="Linde J."/>
            <person name="Mattern D.J."/>
            <person name="Walther G."/>
            <person name="Guthke R."/>
            <person name="Scherlach K."/>
            <person name="Martin K."/>
            <person name="Brakhage A.A."/>
            <person name="Petzke L."/>
            <person name="Valiante V."/>
        </authorList>
    </citation>
    <scope>NUCLEOTIDE SEQUENCE [LARGE SCALE GENOMIC DNA]</scope>
    <source>
        <strain evidence="9">SF006504</strain>
    </source>
</reference>
<dbReference type="PANTHER" id="PTHR13789">
    <property type="entry name" value="MONOOXYGENASE"/>
    <property type="match status" value="1"/>
</dbReference>
<protein>
    <recommendedName>
        <fullName evidence="7">FAD-binding domain-containing protein</fullName>
    </recommendedName>
</protein>
<dbReference type="PRINTS" id="PR00420">
    <property type="entry name" value="RNGMNOXGNASE"/>
</dbReference>
<evidence type="ECO:0000256" key="5">
    <source>
        <dbReference type="ARBA" id="ARBA00023033"/>
    </source>
</evidence>
<evidence type="ECO:0000256" key="3">
    <source>
        <dbReference type="ARBA" id="ARBA00022827"/>
    </source>
</evidence>
<name>A0A0U5GPS5_ASPCI</name>
<dbReference type="OMA" id="DWEPRVK"/>
<evidence type="ECO:0000313" key="8">
    <source>
        <dbReference type="EMBL" id="CEN60357.1"/>
    </source>
</evidence>
<keyword evidence="6" id="KW-0472">Membrane</keyword>
<feature type="transmembrane region" description="Helical" evidence="6">
    <location>
        <begin position="20"/>
        <end position="40"/>
    </location>
</feature>
<accession>A0A0U5GPS5</accession>
<keyword evidence="2" id="KW-0285">Flavoprotein</keyword>
<dbReference type="Pfam" id="PF01494">
    <property type="entry name" value="FAD_binding_3"/>
    <property type="match status" value="1"/>
</dbReference>
<dbReference type="STRING" id="454130.A0A0U5GPS5"/>
<dbReference type="OrthoDB" id="16820at2759"/>
<dbReference type="InterPro" id="IPR002938">
    <property type="entry name" value="FAD-bd"/>
</dbReference>
<keyword evidence="4" id="KW-0560">Oxidoreductase</keyword>
<dbReference type="InterPro" id="IPR036188">
    <property type="entry name" value="FAD/NAD-bd_sf"/>
</dbReference>
<organism evidence="8 9">
    <name type="scientific">Aspergillus calidoustus</name>
    <dbReference type="NCBI Taxonomy" id="454130"/>
    <lineage>
        <taxon>Eukaryota</taxon>
        <taxon>Fungi</taxon>
        <taxon>Dikarya</taxon>
        <taxon>Ascomycota</taxon>
        <taxon>Pezizomycotina</taxon>
        <taxon>Eurotiomycetes</taxon>
        <taxon>Eurotiomycetidae</taxon>
        <taxon>Eurotiales</taxon>
        <taxon>Aspergillaceae</taxon>
        <taxon>Aspergillus</taxon>
        <taxon>Aspergillus subgen. Nidulantes</taxon>
    </lineage>
</organism>
<dbReference type="GO" id="GO:0071949">
    <property type="term" value="F:FAD binding"/>
    <property type="evidence" value="ECO:0007669"/>
    <property type="project" value="InterPro"/>
</dbReference>
<dbReference type="PANTHER" id="PTHR13789:SF147">
    <property type="entry name" value="PUTATIVE (AFU_ORTHOLOGUE AFUA_2G01950)-RELATED"/>
    <property type="match status" value="1"/>
</dbReference>
<evidence type="ECO:0000259" key="7">
    <source>
        <dbReference type="Pfam" id="PF01494"/>
    </source>
</evidence>